<dbReference type="Gene3D" id="1.20.1280.50">
    <property type="match status" value="1"/>
</dbReference>
<evidence type="ECO:0000313" key="3">
    <source>
        <dbReference type="Proteomes" id="UP000298390"/>
    </source>
</evidence>
<reference evidence="2 3" key="1">
    <citation type="submission" date="2019-01" db="EMBL/GenBank/DDBJ databases">
        <title>Genome sequencing of the rare red list fungi Fomitopsis rosea.</title>
        <authorList>
            <person name="Buettner E."/>
            <person name="Kellner H."/>
        </authorList>
    </citation>
    <scope>NUCLEOTIDE SEQUENCE [LARGE SCALE GENOMIC DNA]</scope>
    <source>
        <strain evidence="2 3">DSM 105464</strain>
    </source>
</reference>
<dbReference type="PROSITE" id="PS50181">
    <property type="entry name" value="FBOX"/>
    <property type="match status" value="1"/>
</dbReference>
<evidence type="ECO:0000259" key="1">
    <source>
        <dbReference type="PROSITE" id="PS50181"/>
    </source>
</evidence>
<dbReference type="InterPro" id="IPR001810">
    <property type="entry name" value="F-box_dom"/>
</dbReference>
<proteinExistence type="predicted"/>
<dbReference type="EMBL" id="SEKV01000001">
    <property type="protein sequence ID" value="TFY70077.1"/>
    <property type="molecule type" value="Genomic_DNA"/>
</dbReference>
<organism evidence="2 3">
    <name type="scientific">Rhodofomes roseus</name>
    <dbReference type="NCBI Taxonomy" id="34475"/>
    <lineage>
        <taxon>Eukaryota</taxon>
        <taxon>Fungi</taxon>
        <taxon>Dikarya</taxon>
        <taxon>Basidiomycota</taxon>
        <taxon>Agaricomycotina</taxon>
        <taxon>Agaricomycetes</taxon>
        <taxon>Polyporales</taxon>
        <taxon>Rhodofomes</taxon>
    </lineage>
</organism>
<comment type="caution">
    <text evidence="2">The sequence shown here is derived from an EMBL/GenBank/DDBJ whole genome shotgun (WGS) entry which is preliminary data.</text>
</comment>
<protein>
    <recommendedName>
        <fullName evidence="1">F-box domain-containing protein</fullName>
    </recommendedName>
</protein>
<accession>A0A4Y9Z7R5</accession>
<gene>
    <name evidence="2" type="ORF">EVJ58_g54</name>
</gene>
<evidence type="ECO:0000313" key="2">
    <source>
        <dbReference type="EMBL" id="TFY70077.1"/>
    </source>
</evidence>
<name>A0A4Y9Z7R5_9APHY</name>
<dbReference type="SUPFAM" id="SSF81383">
    <property type="entry name" value="F-box domain"/>
    <property type="match status" value="1"/>
</dbReference>
<sequence length="480" mass="54336">MSPSPFDTLPPEIIERILLFCDVYDVAIIAQTGRRARSIIYQSEDQYFWRELFLSKPFDDLRKALPPLTAQKPSVQRDWKTELQRRVSAESAVMGAATGPRLERALATLVSVVETALPFSDGPEMEESENLRWLEGLLRFSTIDEESLPKHEQQHLGRLMTYLALTYESSPDGDSPKKLLHEKLLNEKRRMSRCYVYDLRRYKEDTLWGPFSRGEKGELRANWVHVQHIVNVVAMKLRELPPLALQLYSKPRAGLSATQAYSAPFAHDRKPHDWAGVAGTWRRFVCFMDYRDLFAFNVSLRVHSSVPAHPPQFSVSGTGPRDRDFFDDDYQEAIRPVELHLDVLDPTPEQSTESAESPPSHPVRYPPIFFKGLSRGAHSADAAVEGSVRVLADGSIRWSFVTKYDGLTQWRYVFLPVTPVEVRRLINIGPRSAEGLQIGNICSAAGVGGIWTGAFHEDADPAGPFWMWKVPAALTEGLQF</sequence>
<feature type="domain" description="F-box" evidence="1">
    <location>
        <begin position="3"/>
        <end position="52"/>
    </location>
</feature>
<dbReference type="AlphaFoldDB" id="A0A4Y9Z7R5"/>
<dbReference type="InterPro" id="IPR036047">
    <property type="entry name" value="F-box-like_dom_sf"/>
</dbReference>
<dbReference type="STRING" id="34475.A0A4Y9Z7R5"/>
<dbReference type="Proteomes" id="UP000298390">
    <property type="component" value="Unassembled WGS sequence"/>
</dbReference>